<dbReference type="InterPro" id="IPR036388">
    <property type="entry name" value="WH-like_DNA-bd_sf"/>
</dbReference>
<organism evidence="10">
    <name type="scientific">Caldilineaceae bacterium SB0662_bin_9</name>
    <dbReference type="NCBI Taxonomy" id="2605258"/>
    <lineage>
        <taxon>Bacteria</taxon>
        <taxon>Bacillati</taxon>
        <taxon>Chloroflexota</taxon>
        <taxon>Caldilineae</taxon>
        <taxon>Caldilineales</taxon>
        <taxon>Caldilineaceae</taxon>
    </lineage>
</organism>
<feature type="domain" description="OmpR/PhoB-type" evidence="9">
    <location>
        <begin position="133"/>
        <end position="231"/>
    </location>
</feature>
<dbReference type="InterPro" id="IPR001867">
    <property type="entry name" value="OmpR/PhoB-type_DNA-bd"/>
</dbReference>
<evidence type="ECO:0000256" key="7">
    <source>
        <dbReference type="PROSITE-ProRule" id="PRU01091"/>
    </source>
</evidence>
<dbReference type="SMART" id="SM00448">
    <property type="entry name" value="REC"/>
    <property type="match status" value="1"/>
</dbReference>
<evidence type="ECO:0000256" key="3">
    <source>
        <dbReference type="ARBA" id="ARBA00023015"/>
    </source>
</evidence>
<dbReference type="PROSITE" id="PS51755">
    <property type="entry name" value="OMPR_PHOB"/>
    <property type="match status" value="1"/>
</dbReference>
<feature type="modified residue" description="4-aspartylphosphate" evidence="6">
    <location>
        <position position="59"/>
    </location>
</feature>
<dbReference type="GO" id="GO:0005829">
    <property type="term" value="C:cytosol"/>
    <property type="evidence" value="ECO:0007669"/>
    <property type="project" value="TreeGrafter"/>
</dbReference>
<keyword evidence="5" id="KW-0804">Transcription</keyword>
<dbReference type="PANTHER" id="PTHR48111:SF1">
    <property type="entry name" value="TWO-COMPONENT RESPONSE REGULATOR ORR33"/>
    <property type="match status" value="1"/>
</dbReference>
<keyword evidence="4 7" id="KW-0238">DNA-binding</keyword>
<dbReference type="PROSITE" id="PS50110">
    <property type="entry name" value="RESPONSE_REGULATORY"/>
    <property type="match status" value="1"/>
</dbReference>
<dbReference type="Gene3D" id="3.40.50.2300">
    <property type="match status" value="1"/>
</dbReference>
<reference evidence="10" key="1">
    <citation type="submission" date="2019-09" db="EMBL/GenBank/DDBJ databases">
        <title>Characterisation of the sponge microbiome using genome-centric metagenomics.</title>
        <authorList>
            <person name="Engelberts J.P."/>
            <person name="Robbins S.J."/>
            <person name="De Goeij J.M."/>
            <person name="Aranda M."/>
            <person name="Bell S.C."/>
            <person name="Webster N.S."/>
        </authorList>
    </citation>
    <scope>NUCLEOTIDE SEQUENCE</scope>
    <source>
        <strain evidence="10">SB0662_bin_9</strain>
    </source>
</reference>
<evidence type="ECO:0000256" key="6">
    <source>
        <dbReference type="PROSITE-ProRule" id="PRU00169"/>
    </source>
</evidence>
<feature type="DNA-binding region" description="OmpR/PhoB-type" evidence="7">
    <location>
        <begin position="133"/>
        <end position="231"/>
    </location>
</feature>
<dbReference type="Pfam" id="PF00072">
    <property type="entry name" value="Response_reg"/>
    <property type="match status" value="1"/>
</dbReference>
<evidence type="ECO:0000256" key="1">
    <source>
        <dbReference type="ARBA" id="ARBA00022553"/>
    </source>
</evidence>
<protein>
    <submittedName>
        <fullName evidence="10">Response regulator transcription factor</fullName>
    </submittedName>
</protein>
<dbReference type="InterPro" id="IPR039420">
    <property type="entry name" value="WalR-like"/>
</dbReference>
<dbReference type="AlphaFoldDB" id="A0A6B1DSX7"/>
<dbReference type="CDD" id="cd17574">
    <property type="entry name" value="REC_OmpR"/>
    <property type="match status" value="1"/>
</dbReference>
<dbReference type="GO" id="GO:0000976">
    <property type="term" value="F:transcription cis-regulatory region binding"/>
    <property type="evidence" value="ECO:0007669"/>
    <property type="project" value="TreeGrafter"/>
</dbReference>
<evidence type="ECO:0000259" key="9">
    <source>
        <dbReference type="PROSITE" id="PS51755"/>
    </source>
</evidence>
<keyword evidence="2" id="KW-0902">Two-component regulatory system</keyword>
<dbReference type="Gene3D" id="1.10.10.10">
    <property type="entry name" value="Winged helix-like DNA-binding domain superfamily/Winged helix DNA-binding domain"/>
    <property type="match status" value="1"/>
</dbReference>
<evidence type="ECO:0000256" key="2">
    <source>
        <dbReference type="ARBA" id="ARBA00023012"/>
    </source>
</evidence>
<dbReference type="EMBL" id="VXPY01000036">
    <property type="protein sequence ID" value="MYD89783.1"/>
    <property type="molecule type" value="Genomic_DNA"/>
</dbReference>
<name>A0A6B1DSX7_9CHLR</name>
<dbReference type="InterPro" id="IPR001789">
    <property type="entry name" value="Sig_transdc_resp-reg_receiver"/>
</dbReference>
<dbReference type="CDD" id="cd00383">
    <property type="entry name" value="trans_reg_C"/>
    <property type="match status" value="1"/>
</dbReference>
<dbReference type="GO" id="GO:0006355">
    <property type="term" value="P:regulation of DNA-templated transcription"/>
    <property type="evidence" value="ECO:0007669"/>
    <property type="project" value="InterPro"/>
</dbReference>
<accession>A0A6B1DSX7</accession>
<keyword evidence="1 6" id="KW-0597">Phosphoprotein</keyword>
<dbReference type="FunFam" id="3.40.50.2300:FF:000001">
    <property type="entry name" value="DNA-binding response regulator PhoB"/>
    <property type="match status" value="1"/>
</dbReference>
<evidence type="ECO:0000313" key="10">
    <source>
        <dbReference type="EMBL" id="MYD89783.1"/>
    </source>
</evidence>
<dbReference type="SUPFAM" id="SSF52172">
    <property type="entry name" value="CheY-like"/>
    <property type="match status" value="1"/>
</dbReference>
<keyword evidence="3" id="KW-0805">Transcription regulation</keyword>
<dbReference type="PANTHER" id="PTHR48111">
    <property type="entry name" value="REGULATOR OF RPOS"/>
    <property type="match status" value="1"/>
</dbReference>
<sequence length="237" mass="27034">MDVNTASGRPILVVDDERNIRKALELLFRASGYPVIEAEDGEAALRQVEKLDPRLVLLDVEMPRLDGFETLRRLRRDSEVPVILLTVRNEDEDKDRGLQLGADDYITKPFRTEEVLLRVQAVLRRTERFLPGTGVIRVDDRLQFHPDRQYLLVGGQQVSLRPTECRLLQTLINANGAVLSNQQLLDLVWGPGYDESQVRVYINYLRNKIESDSSNPQYIINVRGQGYYFENPGAAVA</sequence>
<dbReference type="Gene3D" id="6.10.250.690">
    <property type="match status" value="1"/>
</dbReference>
<feature type="domain" description="Response regulatory" evidence="8">
    <location>
        <begin position="10"/>
        <end position="123"/>
    </location>
</feature>
<gene>
    <name evidence="10" type="ORF">F4Y08_05510</name>
</gene>
<dbReference type="InterPro" id="IPR011006">
    <property type="entry name" value="CheY-like_superfamily"/>
</dbReference>
<evidence type="ECO:0000256" key="5">
    <source>
        <dbReference type="ARBA" id="ARBA00023163"/>
    </source>
</evidence>
<proteinExistence type="predicted"/>
<comment type="caution">
    <text evidence="10">The sequence shown here is derived from an EMBL/GenBank/DDBJ whole genome shotgun (WGS) entry which is preliminary data.</text>
</comment>
<dbReference type="GO" id="GO:0000156">
    <property type="term" value="F:phosphorelay response regulator activity"/>
    <property type="evidence" value="ECO:0007669"/>
    <property type="project" value="TreeGrafter"/>
</dbReference>
<dbReference type="GO" id="GO:0032993">
    <property type="term" value="C:protein-DNA complex"/>
    <property type="evidence" value="ECO:0007669"/>
    <property type="project" value="TreeGrafter"/>
</dbReference>
<dbReference type="Pfam" id="PF00486">
    <property type="entry name" value="Trans_reg_C"/>
    <property type="match status" value="1"/>
</dbReference>
<evidence type="ECO:0000259" key="8">
    <source>
        <dbReference type="PROSITE" id="PS50110"/>
    </source>
</evidence>
<evidence type="ECO:0000256" key="4">
    <source>
        <dbReference type="ARBA" id="ARBA00023125"/>
    </source>
</evidence>
<dbReference type="SMART" id="SM00862">
    <property type="entry name" value="Trans_reg_C"/>
    <property type="match status" value="1"/>
</dbReference>